<comment type="caution">
    <text evidence="1">The sequence shown here is derived from an EMBL/GenBank/DDBJ whole genome shotgun (WGS) entry which is preliminary data.</text>
</comment>
<proteinExistence type="predicted"/>
<evidence type="ECO:0000313" key="2">
    <source>
        <dbReference type="Proteomes" id="UP000645462"/>
    </source>
</evidence>
<sequence length="184" mass="20515">MSAKAMIPLEFQCIDNITPQIFTTRVIEPVLCHLSEIAFSKAASQLLLGTALHESMGLKHRRQVGGGPARSLFQMEPATHDDIWTNFLAYRDALKGQIEGLLSSPTANKHLELEFNDNYAAGMARVHYFRAPDALPKSNDLISQSNYWKKHYNTALGAGTPTKYQNDWKAHGGPDVLFRIDCSI</sequence>
<name>A0ABQ1LC90_9RHOB</name>
<evidence type="ECO:0000313" key="1">
    <source>
        <dbReference type="EMBL" id="GGC20610.1"/>
    </source>
</evidence>
<protein>
    <submittedName>
        <fullName evidence="1">Uncharacterized protein</fullName>
    </submittedName>
</protein>
<gene>
    <name evidence="1" type="ORF">GCM10011363_41570</name>
</gene>
<dbReference type="Proteomes" id="UP000645462">
    <property type="component" value="Unassembled WGS sequence"/>
</dbReference>
<dbReference type="RefSeq" id="WP_188484022.1">
    <property type="nucleotide sequence ID" value="NZ_BMFC01000018.1"/>
</dbReference>
<keyword evidence="2" id="KW-1185">Reference proteome</keyword>
<organism evidence="1 2">
    <name type="scientific">Marivita lacus</name>
    <dbReference type="NCBI Taxonomy" id="1323742"/>
    <lineage>
        <taxon>Bacteria</taxon>
        <taxon>Pseudomonadati</taxon>
        <taxon>Pseudomonadota</taxon>
        <taxon>Alphaproteobacteria</taxon>
        <taxon>Rhodobacterales</taxon>
        <taxon>Roseobacteraceae</taxon>
        <taxon>Marivita</taxon>
    </lineage>
</organism>
<reference evidence="2" key="1">
    <citation type="journal article" date="2019" name="Int. J. Syst. Evol. Microbiol.">
        <title>The Global Catalogue of Microorganisms (GCM) 10K type strain sequencing project: providing services to taxonomists for standard genome sequencing and annotation.</title>
        <authorList>
            <consortium name="The Broad Institute Genomics Platform"/>
            <consortium name="The Broad Institute Genome Sequencing Center for Infectious Disease"/>
            <person name="Wu L."/>
            <person name="Ma J."/>
        </authorList>
    </citation>
    <scope>NUCLEOTIDE SEQUENCE [LARGE SCALE GENOMIC DNA]</scope>
    <source>
        <strain evidence="2">CGMCC 1.12478</strain>
    </source>
</reference>
<accession>A0ABQ1LC90</accession>
<dbReference type="EMBL" id="BMFC01000018">
    <property type="protein sequence ID" value="GGC20610.1"/>
    <property type="molecule type" value="Genomic_DNA"/>
</dbReference>